<name>A0AAP8MD31_9GAMM</name>
<reference evidence="7 8" key="1">
    <citation type="submission" date="2018-01" db="EMBL/GenBank/DDBJ databases">
        <title>The draft genome sequence of Halioglobus japonicus S1-36.</title>
        <authorList>
            <person name="Du Z.-J."/>
            <person name="Shi M.-J."/>
        </authorList>
    </citation>
    <scope>NUCLEOTIDE SEQUENCE [LARGE SCALE GENOMIC DNA]</scope>
    <source>
        <strain evidence="7 8">S1-36</strain>
    </source>
</reference>
<dbReference type="RefSeq" id="WP_084198340.1">
    <property type="nucleotide sequence ID" value="NZ_BMYL01000003.1"/>
</dbReference>
<comment type="subcellular location">
    <subcellularLocation>
        <location evidence="1">Membrane</location>
        <topology evidence="1">Multi-pass membrane protein</topology>
    </subcellularLocation>
</comment>
<organism evidence="7 8">
    <name type="scientific">Halioglobus japonicus</name>
    <dbReference type="NCBI Taxonomy" id="930805"/>
    <lineage>
        <taxon>Bacteria</taxon>
        <taxon>Pseudomonadati</taxon>
        <taxon>Pseudomonadota</taxon>
        <taxon>Gammaproteobacteria</taxon>
        <taxon>Cellvibrionales</taxon>
        <taxon>Halieaceae</taxon>
        <taxon>Halioglobus</taxon>
    </lineage>
</organism>
<feature type="transmembrane region" description="Helical" evidence="5">
    <location>
        <begin position="124"/>
        <end position="141"/>
    </location>
</feature>
<protein>
    <submittedName>
        <fullName evidence="7">NnrU protein</fullName>
    </submittedName>
</protein>
<dbReference type="EMBL" id="PKUR01000003">
    <property type="protein sequence ID" value="PLW85565.1"/>
    <property type="molecule type" value="Genomic_DNA"/>
</dbReference>
<dbReference type="Proteomes" id="UP000235162">
    <property type="component" value="Unassembled WGS sequence"/>
</dbReference>
<dbReference type="KEGG" id="hja:BST95_04615"/>
<sequence>MTLILVGLLLWAAVHFIPSLAPDLKTSLKNRLGEGGYMGLFSLALVAALVLMVFGWRSVEQPTHYYTLPLWTRDAGMGLILVAMILFMASKPPTRIRRIIRHPQLTGLIVWALAHLMMNGDNRSVLLFSGLAVWGALEILLINRREGEWVKPEAPSWGKEIVVVLIGCVAYAIFAFAHPWLAGVAVF</sequence>
<keyword evidence="3 5" id="KW-1133">Transmembrane helix</keyword>
<feature type="domain" description="NnrU" evidence="6">
    <location>
        <begin position="4"/>
        <end position="185"/>
    </location>
</feature>
<feature type="transmembrane region" description="Helical" evidence="5">
    <location>
        <begin position="6"/>
        <end position="24"/>
    </location>
</feature>
<dbReference type="AlphaFoldDB" id="A0AAP8MD31"/>
<evidence type="ECO:0000313" key="8">
    <source>
        <dbReference type="Proteomes" id="UP000235162"/>
    </source>
</evidence>
<evidence type="ECO:0000259" key="6">
    <source>
        <dbReference type="Pfam" id="PF07298"/>
    </source>
</evidence>
<dbReference type="Pfam" id="PF07298">
    <property type="entry name" value="NnrU"/>
    <property type="match status" value="1"/>
</dbReference>
<evidence type="ECO:0000256" key="2">
    <source>
        <dbReference type="ARBA" id="ARBA00022692"/>
    </source>
</evidence>
<keyword evidence="2 5" id="KW-0812">Transmembrane</keyword>
<evidence type="ECO:0000256" key="4">
    <source>
        <dbReference type="ARBA" id="ARBA00023136"/>
    </source>
</evidence>
<feature type="transmembrane region" description="Helical" evidence="5">
    <location>
        <begin position="161"/>
        <end position="181"/>
    </location>
</feature>
<evidence type="ECO:0000256" key="5">
    <source>
        <dbReference type="SAM" id="Phobius"/>
    </source>
</evidence>
<feature type="transmembrane region" description="Helical" evidence="5">
    <location>
        <begin position="36"/>
        <end position="56"/>
    </location>
</feature>
<dbReference type="GO" id="GO:0016020">
    <property type="term" value="C:membrane"/>
    <property type="evidence" value="ECO:0007669"/>
    <property type="project" value="UniProtKB-SubCell"/>
</dbReference>
<dbReference type="InterPro" id="IPR009915">
    <property type="entry name" value="NnrU_dom"/>
</dbReference>
<comment type="caution">
    <text evidence="7">The sequence shown here is derived from an EMBL/GenBank/DDBJ whole genome shotgun (WGS) entry which is preliminary data.</text>
</comment>
<keyword evidence="4 5" id="KW-0472">Membrane</keyword>
<accession>A0AAP8MD31</accession>
<proteinExistence type="predicted"/>
<feature type="transmembrane region" description="Helical" evidence="5">
    <location>
        <begin position="68"/>
        <end position="87"/>
    </location>
</feature>
<evidence type="ECO:0000256" key="1">
    <source>
        <dbReference type="ARBA" id="ARBA00004141"/>
    </source>
</evidence>
<keyword evidence="8" id="KW-1185">Reference proteome</keyword>
<gene>
    <name evidence="7" type="ORF">C0029_13175</name>
</gene>
<evidence type="ECO:0000256" key="3">
    <source>
        <dbReference type="ARBA" id="ARBA00022989"/>
    </source>
</evidence>
<evidence type="ECO:0000313" key="7">
    <source>
        <dbReference type="EMBL" id="PLW85565.1"/>
    </source>
</evidence>